<keyword evidence="5" id="KW-1133">Transmembrane helix</keyword>
<dbReference type="InterPro" id="IPR039425">
    <property type="entry name" value="RNA_pol_sigma-70-like"/>
</dbReference>
<keyword evidence="9" id="KW-1185">Reference proteome</keyword>
<organism evidence="8 9">
    <name type="scientific">Arenibacter antarcticus</name>
    <dbReference type="NCBI Taxonomy" id="2040469"/>
    <lineage>
        <taxon>Bacteria</taxon>
        <taxon>Pseudomonadati</taxon>
        <taxon>Bacteroidota</taxon>
        <taxon>Flavobacteriia</taxon>
        <taxon>Flavobacteriales</taxon>
        <taxon>Flavobacteriaceae</taxon>
        <taxon>Arenibacter</taxon>
    </lineage>
</organism>
<keyword evidence="3" id="KW-0731">Sigma factor</keyword>
<feature type="transmembrane region" description="Helical" evidence="5">
    <location>
        <begin position="158"/>
        <end position="182"/>
    </location>
</feature>
<evidence type="ECO:0000313" key="8">
    <source>
        <dbReference type="EMBL" id="MFD2789247.1"/>
    </source>
</evidence>
<dbReference type="InterPro" id="IPR013325">
    <property type="entry name" value="RNA_pol_sigma_r2"/>
</dbReference>
<dbReference type="InterPro" id="IPR014327">
    <property type="entry name" value="RNA_pol_sigma70_bacteroid"/>
</dbReference>
<dbReference type="RefSeq" id="WP_251807965.1">
    <property type="nucleotide sequence ID" value="NZ_CP166679.1"/>
</dbReference>
<dbReference type="InterPro" id="IPR013324">
    <property type="entry name" value="RNA_pol_sigma_r3/r4-like"/>
</dbReference>
<dbReference type="PANTHER" id="PTHR43133:SF46">
    <property type="entry name" value="RNA POLYMERASE SIGMA-70 FACTOR ECF SUBFAMILY"/>
    <property type="match status" value="1"/>
</dbReference>
<evidence type="ECO:0000256" key="2">
    <source>
        <dbReference type="ARBA" id="ARBA00023015"/>
    </source>
</evidence>
<evidence type="ECO:0000259" key="6">
    <source>
        <dbReference type="Pfam" id="PF04542"/>
    </source>
</evidence>
<evidence type="ECO:0000259" key="7">
    <source>
        <dbReference type="Pfam" id="PF08281"/>
    </source>
</evidence>
<dbReference type="EMBL" id="JBHUOK010000021">
    <property type="protein sequence ID" value="MFD2789247.1"/>
    <property type="molecule type" value="Genomic_DNA"/>
</dbReference>
<dbReference type="NCBIfam" id="TIGR02937">
    <property type="entry name" value="sigma70-ECF"/>
    <property type="match status" value="1"/>
</dbReference>
<reference evidence="9" key="1">
    <citation type="journal article" date="2019" name="Int. J. Syst. Evol. Microbiol.">
        <title>The Global Catalogue of Microorganisms (GCM) 10K type strain sequencing project: providing services to taxonomists for standard genome sequencing and annotation.</title>
        <authorList>
            <consortium name="The Broad Institute Genomics Platform"/>
            <consortium name="The Broad Institute Genome Sequencing Center for Infectious Disease"/>
            <person name="Wu L."/>
            <person name="Ma J."/>
        </authorList>
    </citation>
    <scope>NUCLEOTIDE SEQUENCE [LARGE SCALE GENOMIC DNA]</scope>
    <source>
        <strain evidence="9">KCTC 52924</strain>
    </source>
</reference>
<dbReference type="InterPro" id="IPR036388">
    <property type="entry name" value="WH-like_DNA-bd_sf"/>
</dbReference>
<dbReference type="PANTHER" id="PTHR43133">
    <property type="entry name" value="RNA POLYMERASE ECF-TYPE SIGMA FACTO"/>
    <property type="match status" value="1"/>
</dbReference>
<keyword evidence="2" id="KW-0805">Transcription regulation</keyword>
<dbReference type="Gene3D" id="1.10.10.10">
    <property type="entry name" value="Winged helix-like DNA-binding domain superfamily/Winged helix DNA-binding domain"/>
    <property type="match status" value="1"/>
</dbReference>
<dbReference type="InterPro" id="IPR013249">
    <property type="entry name" value="RNA_pol_sigma70_r4_t2"/>
</dbReference>
<keyword evidence="4" id="KW-0804">Transcription</keyword>
<dbReference type="NCBIfam" id="TIGR02985">
    <property type="entry name" value="Sig70_bacteroi1"/>
    <property type="match status" value="1"/>
</dbReference>
<accession>A0ABW5VE56</accession>
<dbReference type="Gene3D" id="1.10.1740.10">
    <property type="match status" value="1"/>
</dbReference>
<dbReference type="SUPFAM" id="SSF88659">
    <property type="entry name" value="Sigma3 and sigma4 domains of RNA polymerase sigma factors"/>
    <property type="match status" value="1"/>
</dbReference>
<dbReference type="CDD" id="cd06171">
    <property type="entry name" value="Sigma70_r4"/>
    <property type="match status" value="1"/>
</dbReference>
<proteinExistence type="inferred from homology"/>
<feature type="domain" description="RNA polymerase sigma-70 region 2" evidence="6">
    <location>
        <begin position="15"/>
        <end position="82"/>
    </location>
</feature>
<keyword evidence="5" id="KW-0812">Transmembrane</keyword>
<comment type="caution">
    <text evidence="8">The sequence shown here is derived from an EMBL/GenBank/DDBJ whole genome shotgun (WGS) entry which is preliminary data.</text>
</comment>
<evidence type="ECO:0000256" key="1">
    <source>
        <dbReference type="ARBA" id="ARBA00010641"/>
    </source>
</evidence>
<dbReference type="Proteomes" id="UP001597532">
    <property type="component" value="Unassembled WGS sequence"/>
</dbReference>
<dbReference type="InterPro" id="IPR014284">
    <property type="entry name" value="RNA_pol_sigma-70_dom"/>
</dbReference>
<protein>
    <submittedName>
        <fullName evidence="8">RNA polymerase sigma-70 factor</fullName>
    </submittedName>
</protein>
<sequence>MPLQPKINQRELKELFKEYYPMLCLISFGIVKDKDAAKDNVQDFFISYWQRKDSISITTSFKAYAIRAVKNLSLLWLEKEKKEKALFENFQIPEYEELNVLESSNASRKIQALLNQLPESRKQIFISAIINGQSYAEIAEMNGISINTVKTQMKRAYAFLRAGTTDNLLSIIFWVTLISLSIGH</sequence>
<feature type="domain" description="RNA polymerase sigma factor 70 region 4 type 2" evidence="7">
    <location>
        <begin position="108"/>
        <end position="160"/>
    </location>
</feature>
<dbReference type="Pfam" id="PF04542">
    <property type="entry name" value="Sigma70_r2"/>
    <property type="match status" value="1"/>
</dbReference>
<keyword evidence="5" id="KW-0472">Membrane</keyword>
<evidence type="ECO:0000313" key="9">
    <source>
        <dbReference type="Proteomes" id="UP001597532"/>
    </source>
</evidence>
<evidence type="ECO:0000256" key="5">
    <source>
        <dbReference type="SAM" id="Phobius"/>
    </source>
</evidence>
<dbReference type="SUPFAM" id="SSF88946">
    <property type="entry name" value="Sigma2 domain of RNA polymerase sigma factors"/>
    <property type="match status" value="1"/>
</dbReference>
<evidence type="ECO:0000256" key="4">
    <source>
        <dbReference type="ARBA" id="ARBA00023163"/>
    </source>
</evidence>
<evidence type="ECO:0000256" key="3">
    <source>
        <dbReference type="ARBA" id="ARBA00023082"/>
    </source>
</evidence>
<comment type="similarity">
    <text evidence="1">Belongs to the sigma-70 factor family. ECF subfamily.</text>
</comment>
<dbReference type="InterPro" id="IPR007627">
    <property type="entry name" value="RNA_pol_sigma70_r2"/>
</dbReference>
<dbReference type="Pfam" id="PF08281">
    <property type="entry name" value="Sigma70_r4_2"/>
    <property type="match status" value="1"/>
</dbReference>
<gene>
    <name evidence="8" type="ORF">ACFS1K_05715</name>
</gene>
<name>A0ABW5VE56_9FLAO</name>